<dbReference type="PANTHER" id="PTHR12480:SF13">
    <property type="entry name" value="LD14533P"/>
    <property type="match status" value="1"/>
</dbReference>
<dbReference type="InterPro" id="IPR050910">
    <property type="entry name" value="JMJD6_ArgDemeth/LysHydrox"/>
</dbReference>
<dbReference type="OrthoDB" id="47883at2759"/>
<keyword evidence="1" id="KW-0472">Membrane</keyword>
<evidence type="ECO:0000313" key="4">
    <source>
        <dbReference type="Proteomes" id="UP000625711"/>
    </source>
</evidence>
<dbReference type="PANTHER" id="PTHR12480">
    <property type="entry name" value="ARGININE DEMETHYLASE AND LYSYL-HYDROXYLASE JMJD"/>
    <property type="match status" value="1"/>
</dbReference>
<dbReference type="GO" id="GO:0016706">
    <property type="term" value="F:2-oxoglutarate-dependent dioxygenase activity"/>
    <property type="evidence" value="ECO:0007669"/>
    <property type="project" value="TreeGrafter"/>
</dbReference>
<evidence type="ECO:0000313" key="3">
    <source>
        <dbReference type="EMBL" id="KAF7274771.1"/>
    </source>
</evidence>
<dbReference type="SUPFAM" id="SSF51197">
    <property type="entry name" value="Clavaminate synthase-like"/>
    <property type="match status" value="1"/>
</dbReference>
<protein>
    <recommendedName>
        <fullName evidence="2">Cupin-like domain-containing protein</fullName>
    </recommendedName>
</protein>
<keyword evidence="4" id="KW-1185">Reference proteome</keyword>
<reference evidence="3" key="1">
    <citation type="submission" date="2020-08" db="EMBL/GenBank/DDBJ databases">
        <title>Genome sequencing and assembly of the red palm weevil Rhynchophorus ferrugineus.</title>
        <authorList>
            <person name="Dias G.B."/>
            <person name="Bergman C.M."/>
            <person name="Manee M."/>
        </authorList>
    </citation>
    <scope>NUCLEOTIDE SEQUENCE</scope>
    <source>
        <strain evidence="3">AA-2017</strain>
        <tissue evidence="3">Whole larva</tissue>
    </source>
</reference>
<dbReference type="AlphaFoldDB" id="A0A834MAS8"/>
<comment type="caution">
    <text evidence="3">The sequence shown here is derived from an EMBL/GenBank/DDBJ whole genome shotgun (WGS) entry which is preliminary data.</text>
</comment>
<accession>A0A834MAS8</accession>
<evidence type="ECO:0000256" key="1">
    <source>
        <dbReference type="SAM" id="Phobius"/>
    </source>
</evidence>
<proteinExistence type="predicted"/>
<evidence type="ECO:0000259" key="2">
    <source>
        <dbReference type="Pfam" id="PF13621"/>
    </source>
</evidence>
<name>A0A834MAS8_RHYFE</name>
<dbReference type="InterPro" id="IPR041667">
    <property type="entry name" value="Cupin_8"/>
</dbReference>
<keyword evidence="1" id="KW-1133">Transmembrane helix</keyword>
<dbReference type="Proteomes" id="UP000625711">
    <property type="component" value="Unassembled WGS sequence"/>
</dbReference>
<dbReference type="EMBL" id="JAACXV010012114">
    <property type="protein sequence ID" value="KAF7274771.1"/>
    <property type="molecule type" value="Genomic_DNA"/>
</dbReference>
<gene>
    <name evidence="3" type="ORF">GWI33_012558</name>
</gene>
<organism evidence="3 4">
    <name type="scientific">Rhynchophorus ferrugineus</name>
    <name type="common">Red palm weevil</name>
    <name type="synonym">Curculio ferrugineus</name>
    <dbReference type="NCBI Taxonomy" id="354439"/>
    <lineage>
        <taxon>Eukaryota</taxon>
        <taxon>Metazoa</taxon>
        <taxon>Ecdysozoa</taxon>
        <taxon>Arthropoda</taxon>
        <taxon>Hexapoda</taxon>
        <taxon>Insecta</taxon>
        <taxon>Pterygota</taxon>
        <taxon>Neoptera</taxon>
        <taxon>Endopterygota</taxon>
        <taxon>Coleoptera</taxon>
        <taxon>Polyphaga</taxon>
        <taxon>Cucujiformia</taxon>
        <taxon>Curculionidae</taxon>
        <taxon>Dryophthorinae</taxon>
        <taxon>Rhynchophorus</taxon>
    </lineage>
</organism>
<dbReference type="Pfam" id="PF13621">
    <property type="entry name" value="Cupin_8"/>
    <property type="match status" value="1"/>
</dbReference>
<keyword evidence="1" id="KW-0812">Transmembrane</keyword>
<feature type="transmembrane region" description="Helical" evidence="1">
    <location>
        <begin position="52"/>
        <end position="78"/>
    </location>
</feature>
<dbReference type="Gene3D" id="2.60.120.650">
    <property type="entry name" value="Cupin"/>
    <property type="match status" value="1"/>
</dbReference>
<sequence>MSSRKIVSEKLVDNKIIDLVQYYLGFDFSIEELQQSLYPSKRQTCGFKARHTIISISVLLFLLPTLYYINVLSIIFGIRCILPNNYFVWEATRPISNCTFCSNVSKPIVLQNISKQDFDRFAFLSTPIIVRNAFWHWPAMKKFNWHFFKQLYMDIEESYKTVDEECQFLHFKSDFISIKDVFSMSEARIRNLPNQKSWYVGWGNCHPLVLEEMRKYYPKPHFLPEEAEIPHKEYIFMGYDDGATMHLDFINRLMWQAQLKGEKEWHLIPPPECQAVCQPVEFKVFPGDGVLVDTRIWYHATTIPKGQFSLSVQSEYG</sequence>
<feature type="domain" description="Cupin-like" evidence="2">
    <location>
        <begin position="118"/>
        <end position="276"/>
    </location>
</feature>